<dbReference type="Proteomes" id="UP000005459">
    <property type="component" value="Unassembled WGS sequence"/>
</dbReference>
<evidence type="ECO:0000313" key="1">
    <source>
        <dbReference type="EMBL" id="EGV20620.1"/>
    </source>
</evidence>
<evidence type="ECO:0000313" key="2">
    <source>
        <dbReference type="Proteomes" id="UP000005459"/>
    </source>
</evidence>
<dbReference type="AlphaFoldDB" id="F9U647"/>
<dbReference type="InterPro" id="IPR011990">
    <property type="entry name" value="TPR-like_helical_dom_sf"/>
</dbReference>
<dbReference type="EMBL" id="AFWV01000001">
    <property type="protein sequence ID" value="EGV20620.1"/>
    <property type="molecule type" value="Genomic_DNA"/>
</dbReference>
<organism evidence="1 2">
    <name type="scientific">Thiocapsa marina 5811</name>
    <dbReference type="NCBI Taxonomy" id="768671"/>
    <lineage>
        <taxon>Bacteria</taxon>
        <taxon>Pseudomonadati</taxon>
        <taxon>Pseudomonadota</taxon>
        <taxon>Gammaproteobacteria</taxon>
        <taxon>Chromatiales</taxon>
        <taxon>Chromatiaceae</taxon>
        <taxon>Thiocapsa</taxon>
    </lineage>
</organism>
<evidence type="ECO:0008006" key="3">
    <source>
        <dbReference type="Google" id="ProtNLM"/>
    </source>
</evidence>
<protein>
    <recommendedName>
        <fullName evidence="3">Tetratricopeptide repeat protein</fullName>
    </recommendedName>
</protein>
<proteinExistence type="predicted"/>
<accession>F9U647</accession>
<dbReference type="STRING" id="768671.ThimaDRAFT_0398"/>
<dbReference type="OrthoDB" id="5756925at2"/>
<dbReference type="Gene3D" id="2.60.120.260">
    <property type="entry name" value="Galactose-binding domain-like"/>
    <property type="match status" value="1"/>
</dbReference>
<keyword evidence="2" id="KW-1185">Reference proteome</keyword>
<gene>
    <name evidence="1" type="ORF">ThimaDRAFT_0398</name>
</gene>
<dbReference type="eggNOG" id="COG0457">
    <property type="taxonomic scope" value="Bacteria"/>
</dbReference>
<reference evidence="1 2" key="1">
    <citation type="submission" date="2011-06" db="EMBL/GenBank/DDBJ databases">
        <title>The draft genome of Thiocapsa marina 5811.</title>
        <authorList>
            <consortium name="US DOE Joint Genome Institute (JGI-PGF)"/>
            <person name="Lucas S."/>
            <person name="Han J."/>
            <person name="Cheng J.-F."/>
            <person name="Goodwin L."/>
            <person name="Pitluck S."/>
            <person name="Peters L."/>
            <person name="Land M.L."/>
            <person name="Hauser L."/>
            <person name="Vogl K."/>
            <person name="Liu Z."/>
            <person name="Imhoff J."/>
            <person name="Thiel V."/>
            <person name="Frigaard N.-U."/>
            <person name="Bryant D."/>
            <person name="Woyke T.J."/>
        </authorList>
    </citation>
    <scope>NUCLEOTIDE SEQUENCE [LARGE SCALE GENOMIC DNA]</scope>
    <source>
        <strain evidence="1 2">5811</strain>
    </source>
</reference>
<dbReference type="SUPFAM" id="SSF48452">
    <property type="entry name" value="TPR-like"/>
    <property type="match status" value="1"/>
</dbReference>
<dbReference type="Gene3D" id="1.25.40.10">
    <property type="entry name" value="Tetratricopeptide repeat domain"/>
    <property type="match status" value="1"/>
</dbReference>
<name>F9U647_9GAMM</name>
<dbReference type="RefSeq" id="WP_007191276.1">
    <property type="nucleotide sequence ID" value="NZ_AFWV01000001.1"/>
</dbReference>
<sequence>MSRALAIVALTLSTLLWATAALQGWWVDRLAGEATRDALPVDTLVDPAALPTPPRLPWSGGEAAREWARRLVPLSGDTSEPRALLEASLRERPLYAPIWLDLAELLASSGDQEGAARSIRVARALWPERAVLQQRAAWMQVVLGPPDAALAALMDYWAIAPGDGLRTLGLARRLEPAPEALVDAAAHVWSRAPNEASVYQRGLLDLARRAGDLALAQALWARLDDKSRASEDLLFPYLQMLATQGRHAQADAVWEQALGEPPGLVNGRFEEPLVPLGPDFRPGWATPGWRYHATGDGFRIGVEGPQGDARHHSLRIDFLGTENVDLAQPSQIMRVRPGSSYRLRGYWSGEDITTRSGVFVELYTIATRPVVRAQTPPRRGSWAREPFELEIQVPEDCLLVTMRIRRVATNALDRRLSGTLRLDTLEFQPLPND</sequence>